<dbReference type="InterPro" id="IPR001584">
    <property type="entry name" value="Integrase_cat-core"/>
</dbReference>
<dbReference type="InterPro" id="IPR057670">
    <property type="entry name" value="SH3_retrovirus"/>
</dbReference>
<feature type="compositionally biased region" description="Acidic residues" evidence="7">
    <location>
        <begin position="484"/>
        <end position="502"/>
    </location>
</feature>
<comment type="caution">
    <text evidence="10">The sequence shown here is derived from an EMBL/GenBank/DDBJ whole genome shotgun (WGS) entry which is preliminary data.</text>
</comment>
<dbReference type="PROSITE" id="PS50878">
    <property type="entry name" value="RT_POL"/>
    <property type="match status" value="1"/>
</dbReference>
<dbReference type="InterPro" id="IPR043502">
    <property type="entry name" value="DNA/RNA_pol_sf"/>
</dbReference>
<feature type="region of interest" description="Disordered" evidence="7">
    <location>
        <begin position="813"/>
        <end position="921"/>
    </location>
</feature>
<gene>
    <name evidence="10" type="ORF">Tci_011821</name>
</gene>
<feature type="compositionally biased region" description="Acidic residues" evidence="7">
    <location>
        <begin position="829"/>
        <end position="847"/>
    </location>
</feature>
<dbReference type="InterPro" id="IPR036397">
    <property type="entry name" value="RNaseH_sf"/>
</dbReference>
<reference evidence="10" key="1">
    <citation type="journal article" date="2019" name="Sci. Rep.">
        <title>Draft genome of Tanacetum cinerariifolium, the natural source of mosquito coil.</title>
        <authorList>
            <person name="Yamashiro T."/>
            <person name="Shiraishi A."/>
            <person name="Satake H."/>
            <person name="Nakayama K."/>
        </authorList>
    </citation>
    <scope>NUCLEOTIDE SEQUENCE</scope>
</reference>
<dbReference type="GO" id="GO:0015074">
    <property type="term" value="P:DNA integration"/>
    <property type="evidence" value="ECO:0007669"/>
    <property type="project" value="InterPro"/>
</dbReference>
<dbReference type="Gene3D" id="3.30.70.270">
    <property type="match status" value="2"/>
</dbReference>
<feature type="compositionally biased region" description="Low complexity" evidence="7">
    <location>
        <begin position="947"/>
        <end position="964"/>
    </location>
</feature>
<feature type="region of interest" description="Disordered" evidence="7">
    <location>
        <begin position="213"/>
        <end position="232"/>
    </location>
</feature>
<dbReference type="Pfam" id="PF14223">
    <property type="entry name" value="Retrotran_gag_2"/>
    <property type="match status" value="1"/>
</dbReference>
<evidence type="ECO:0000256" key="7">
    <source>
        <dbReference type="SAM" id="MobiDB-lite"/>
    </source>
</evidence>
<protein>
    <submittedName>
        <fullName evidence="10">Putative reverse transcriptase domain-containing protein</fullName>
    </submittedName>
</protein>
<evidence type="ECO:0000313" key="10">
    <source>
        <dbReference type="EMBL" id="GEU39843.1"/>
    </source>
</evidence>
<feature type="region of interest" description="Disordered" evidence="7">
    <location>
        <begin position="175"/>
        <end position="196"/>
    </location>
</feature>
<keyword evidence="3" id="KW-0540">Nuclease</keyword>
<evidence type="ECO:0000256" key="4">
    <source>
        <dbReference type="ARBA" id="ARBA00022759"/>
    </source>
</evidence>
<dbReference type="InterPro" id="IPR050951">
    <property type="entry name" value="Retrovirus_Pol_polyprotein"/>
</dbReference>
<dbReference type="PROSITE" id="PS50994">
    <property type="entry name" value="INTEGRASE"/>
    <property type="match status" value="2"/>
</dbReference>
<dbReference type="Pfam" id="PF25597">
    <property type="entry name" value="SH3_retrovirus"/>
    <property type="match status" value="1"/>
</dbReference>
<dbReference type="GO" id="GO:0003676">
    <property type="term" value="F:nucleic acid binding"/>
    <property type="evidence" value="ECO:0007669"/>
    <property type="project" value="InterPro"/>
</dbReference>
<organism evidence="10">
    <name type="scientific">Tanacetum cinerariifolium</name>
    <name type="common">Dalmatian daisy</name>
    <name type="synonym">Chrysanthemum cinerariifolium</name>
    <dbReference type="NCBI Taxonomy" id="118510"/>
    <lineage>
        <taxon>Eukaryota</taxon>
        <taxon>Viridiplantae</taxon>
        <taxon>Streptophyta</taxon>
        <taxon>Embryophyta</taxon>
        <taxon>Tracheophyta</taxon>
        <taxon>Spermatophyta</taxon>
        <taxon>Magnoliopsida</taxon>
        <taxon>eudicotyledons</taxon>
        <taxon>Gunneridae</taxon>
        <taxon>Pentapetalae</taxon>
        <taxon>asterids</taxon>
        <taxon>campanulids</taxon>
        <taxon>Asterales</taxon>
        <taxon>Asteraceae</taxon>
        <taxon>Asteroideae</taxon>
        <taxon>Anthemideae</taxon>
        <taxon>Anthemidinae</taxon>
        <taxon>Tanacetum</taxon>
    </lineage>
</organism>
<dbReference type="GO" id="GO:0003964">
    <property type="term" value="F:RNA-directed DNA polymerase activity"/>
    <property type="evidence" value="ECO:0007669"/>
    <property type="project" value="UniProtKB-KW"/>
</dbReference>
<feature type="region of interest" description="Disordered" evidence="7">
    <location>
        <begin position="475"/>
        <end position="528"/>
    </location>
</feature>
<keyword evidence="1" id="KW-0808">Transferase</keyword>
<keyword evidence="2" id="KW-0548">Nucleotidyltransferase</keyword>
<keyword evidence="4" id="KW-0255">Endonuclease</keyword>
<proteinExistence type="predicted"/>
<feature type="compositionally biased region" description="Basic residues" evidence="7">
    <location>
        <begin position="213"/>
        <end position="222"/>
    </location>
</feature>
<keyword evidence="6 10" id="KW-0695">RNA-directed DNA polymerase</keyword>
<dbReference type="Pfam" id="PF13976">
    <property type="entry name" value="gag_pre-integrs"/>
    <property type="match status" value="1"/>
</dbReference>
<feature type="domain" description="Integrase catalytic" evidence="9">
    <location>
        <begin position="249"/>
        <end position="443"/>
    </location>
</feature>
<dbReference type="InterPro" id="IPR000477">
    <property type="entry name" value="RT_dom"/>
</dbReference>
<evidence type="ECO:0000256" key="2">
    <source>
        <dbReference type="ARBA" id="ARBA00022695"/>
    </source>
</evidence>
<feature type="compositionally biased region" description="Basic residues" evidence="7">
    <location>
        <begin position="183"/>
        <end position="196"/>
    </location>
</feature>
<dbReference type="GO" id="GO:0004519">
    <property type="term" value="F:endonuclease activity"/>
    <property type="evidence" value="ECO:0007669"/>
    <property type="project" value="UniProtKB-KW"/>
</dbReference>
<dbReference type="Gene3D" id="3.10.10.10">
    <property type="entry name" value="HIV Type 1 Reverse Transcriptase, subunit A, domain 1"/>
    <property type="match status" value="1"/>
</dbReference>
<dbReference type="InterPro" id="IPR041373">
    <property type="entry name" value="RT_RNaseH"/>
</dbReference>
<dbReference type="InterPro" id="IPR012337">
    <property type="entry name" value="RNaseH-like_sf"/>
</dbReference>
<dbReference type="CDD" id="cd01647">
    <property type="entry name" value="RT_LTR"/>
    <property type="match status" value="1"/>
</dbReference>
<dbReference type="FunFam" id="3.10.20.370:FF:000001">
    <property type="entry name" value="Retrovirus-related Pol polyprotein from transposon 17.6-like protein"/>
    <property type="match status" value="1"/>
</dbReference>
<dbReference type="SUPFAM" id="SSF53098">
    <property type="entry name" value="Ribonuclease H-like"/>
    <property type="match status" value="2"/>
</dbReference>
<evidence type="ECO:0000256" key="3">
    <source>
        <dbReference type="ARBA" id="ARBA00022722"/>
    </source>
</evidence>
<dbReference type="Pfam" id="PF07727">
    <property type="entry name" value="RVT_2"/>
    <property type="match status" value="1"/>
</dbReference>
<dbReference type="InterPro" id="IPR043128">
    <property type="entry name" value="Rev_trsase/Diguanyl_cyclase"/>
</dbReference>
<feature type="region of interest" description="Disordered" evidence="7">
    <location>
        <begin position="947"/>
        <end position="978"/>
    </location>
</feature>
<evidence type="ECO:0000259" key="8">
    <source>
        <dbReference type="PROSITE" id="PS50878"/>
    </source>
</evidence>
<feature type="domain" description="Reverse transcriptase" evidence="8">
    <location>
        <begin position="1492"/>
        <end position="1683"/>
    </location>
</feature>
<keyword evidence="5" id="KW-0378">Hydrolase</keyword>
<evidence type="ECO:0000256" key="5">
    <source>
        <dbReference type="ARBA" id="ARBA00022801"/>
    </source>
</evidence>
<evidence type="ECO:0000259" key="9">
    <source>
        <dbReference type="PROSITE" id="PS50994"/>
    </source>
</evidence>
<dbReference type="InterPro" id="IPR025724">
    <property type="entry name" value="GAG-pre-integrase_dom"/>
</dbReference>
<dbReference type="InterPro" id="IPR013103">
    <property type="entry name" value="RVT_2"/>
</dbReference>
<feature type="non-terminal residue" evidence="10">
    <location>
        <position position="2123"/>
    </location>
</feature>
<dbReference type="Pfam" id="PF17917">
    <property type="entry name" value="RT_RNaseH"/>
    <property type="match status" value="1"/>
</dbReference>
<dbReference type="CDD" id="cd09274">
    <property type="entry name" value="RNase_HI_RT_Ty3"/>
    <property type="match status" value="1"/>
</dbReference>
<dbReference type="EMBL" id="BKCJ010001224">
    <property type="protein sequence ID" value="GEU39843.1"/>
    <property type="molecule type" value="Genomic_DNA"/>
</dbReference>
<dbReference type="FunFam" id="3.30.70.270:FF:000020">
    <property type="entry name" value="Transposon Tf2-6 polyprotein-like Protein"/>
    <property type="match status" value="1"/>
</dbReference>
<sequence length="2123" mass="241038">MRALLIQHGCEAALKVLPADMEAQTKAELNKKVHNAVILCLGNKVLREVTGETTAAGVWSKLETLYMIKSLANKLYLKKKLYTFYMPAGRKISEHIDEFNKIVLDLADIKVKFEDEDLALLLLTSLPASYEHFVDTLLYGLEALTLEDVMATLNSKEIKERSKAKGDDIEGLYVRGRTDRRDSHKSKGKSRSKSRGGRLKFYICQSEDHLKRKCPKNNRKKSTGYVKKDEQPISSGSTYDASEVMMVMSGQAQALHDWIIDLGCSYHMTPRNNCVYSLDGHAMAGELNASVEEKYSLVQVWHKRLGHISETGLHVLEKQELFGKKSLGPSQVESLGGKRYFLSIVDDYSRRLCIESEIARNLTVARTPQQNGVAECMNRTLMDKVRCLLIHSGLPKTIWVEATCKLELKAVKCVLLGYPEGVKEYRLYRLDDESPKIVISMNVVFNESVMYKDTLKDSGAGDKSVEELQVKVELQRLNNHTPEEDQTDQEDGDDEDAGDQETDQPPNLTDYQLARDREPRTRTKPLSSKWKAAIKEEMDSMRKNKTWELVDHLAGQKLLSCKWMFKIKERIEGVQKPRNYAPSEYIYLLLYVDDMMIACKSKAEIGSTNSLLKKEFDMKELGEAKKILGMEIVRDRSRKILRVSQSMYISKILNNFRIDNRKSVKMSLGGHFKLSLKDCSVRDCDFERMSMVPYENAVGNLMCNISQFQVFDGVIHTWIYNDSPGTTYEAVMSSASSVVTYTSVYTDFEPGRVFWGADEELSDEGSPRVIVYRYDGLPMLPPHDPDFVSEPIYPKYIPLEDEHILPAEEQPLPPVVLPTTESPGYGAESDPEEDPEEYEDDETEDGPVDYPMGGGDDGDDDDGDSYGDDADDEDEDEEDEEEEEEEHLASVDSAIIIPTDELVSPPEGTEPVMPPPSTDTATTGARITVPLHTAISFPPEAEVERLLSMPTPSPSPLASLSPSSTGERSRYEVGESSTARPIEGRGIDYGFVSTLDVEARRRGIGDVRYGIRDTWIDPTETVPEIAPMTVREDSRTRMSQRVMMDSQRVDLLMEDKIAHQETIQIVKGKAYIAQEAWAHSIGLSQAVHSELQTHQEQMQQTKIAELRETDRRRQAQMIETLRVMGDMRREMGDIQAELLALREQPKRAGQPGGDARVPNHQYAPRDADRTEGVVGLTRWIEKMESVFQISGCAVENQFVADETEKIDKYVNGLPDNIYGSVKAAKPKTLDETIELANYLMDQKLRTYAERQSNNKRKANDSFRINHGHQQQTPKRAFKMDCPMLKNMDGEKVNAPRWVYAVRNAEKRRNASRDPDSNVVTGTFLLNNRYASILFDTSADRSFSSLIDIVPTPLGNSYDVEIADGKIIGFEFPMGMKPRIFMATKSNNGRESRLTVISCLKAQEYMAKGCQIFLAHISAKKEEDRSEGKQLEDVPVVRDYPEVFPKDLPGLPPARLVEFQIELIPGAAPVARAPYRLNPSEMKELSEQLQELFEKGFIRPSSSPWGALVLFVKKKDGSFRMCIDYRELNKLTVKNRYPLPWIYDLFDQLQGSSVYSKIDLRSGYHQLRVREQDVPKIAFKTRYGHYKFQVMPFGLTNALVVFMDLMNQVCKPCLDKFVIVFIDDILIYSNNEKERREHHKAILELLKKKKFRGIHVDPTKIESIKDWASPKTPTEIRQFLGLAGYYPRFIEGFSKIAKSMTRLTQKGIKFNWGEKEENAFQLIKQKLCSAPILALPKGSEDFVVYCDTSHKGLGAVLMQRENVIAYASRQLKVHEQKYTTHDLELGSVVFALKIWRHYLYGTKCTMFTDHKSLQHILDQKELNMRQRRWRELLSDYDCDIRYHPGKANMVADALSRKERIEPLQVRALVMTIGLDLLRQILEAQIEALKPENLKKEDVGGMIRRDIPKEKLEPRTDGTLCLNGRSWLPCYGDLRLTKSAHFLPIRENDPLAKLARLYLNRIVARHGIPVSVICDRDGRFTSNFWRSFQKDLGTDLSMSTAYHPETDGQSERTIQTLEDMLRACMIDFGNGSVWICHRKGCVGFLVTAKGAFGLAVLTAGDAWFWFNTTKGAAGLLINTVRVFALAATAIGCVWLRSARLGCVWIAVHSHKGWCLVEFNAIRVRL</sequence>
<feature type="compositionally biased region" description="Acidic residues" evidence="7">
    <location>
        <begin position="856"/>
        <end position="886"/>
    </location>
</feature>
<dbReference type="SUPFAM" id="SSF56672">
    <property type="entry name" value="DNA/RNA polymerases"/>
    <property type="match status" value="1"/>
</dbReference>
<name>A0A6L2JS84_TANCI</name>
<dbReference type="GO" id="GO:0016787">
    <property type="term" value="F:hydrolase activity"/>
    <property type="evidence" value="ECO:0007669"/>
    <property type="project" value="UniProtKB-KW"/>
</dbReference>
<dbReference type="PANTHER" id="PTHR37984">
    <property type="entry name" value="PROTEIN CBG26694"/>
    <property type="match status" value="1"/>
</dbReference>
<evidence type="ECO:0000256" key="1">
    <source>
        <dbReference type="ARBA" id="ARBA00022679"/>
    </source>
</evidence>
<dbReference type="Gene3D" id="3.10.20.370">
    <property type="match status" value="1"/>
</dbReference>
<feature type="domain" description="Integrase catalytic" evidence="9">
    <location>
        <begin position="1885"/>
        <end position="2020"/>
    </location>
</feature>
<dbReference type="PANTHER" id="PTHR37984:SF5">
    <property type="entry name" value="PROTEIN NYNRIN-LIKE"/>
    <property type="match status" value="1"/>
</dbReference>
<accession>A0A6L2JS84</accession>
<dbReference type="Pfam" id="PF00078">
    <property type="entry name" value="RVT_1"/>
    <property type="match status" value="1"/>
</dbReference>
<evidence type="ECO:0000256" key="6">
    <source>
        <dbReference type="ARBA" id="ARBA00022918"/>
    </source>
</evidence>
<dbReference type="Gene3D" id="3.30.420.10">
    <property type="entry name" value="Ribonuclease H-like superfamily/Ribonuclease H"/>
    <property type="match status" value="2"/>
</dbReference>